<sequence>MEERLNLYFYPLQRLKIYEEPNKVEVALSPLKQTARGKEEGIASFNCRPVENPHMIYDSLNSNILHEIKNFYASDKVYHVVGSNYLSKPEEKNGSEVDEKGDDNGDEVEDDEEEDEEENEEGDECYYTDGDANPEEYGEDPFGDETKSKKRDKSSNRNAGPRCSGRGSKSQDVSERKRAMRSCLDFLRSSRNYEKEIRRDHTRVRASLDVVNTLATFYIDKSMHLDSRYAYDLSCNVKCPVLVMPSGFYNNEIKLMETQIGECIYDEGSGRSEKGLPADYLPVNLKFCFDNEVTIVPTNLSTGNYDTNERGLLPTYYRYTQKVKLAKEYNRKRSYGKEYKVENDHLLYKLERNFTELNQKESITLSKYLRIKEIKTDTNNINESVVYARNDVGLVIFQVQYCPGDGFHWDGALWRGSGDEDSSRDECTSHSWQGNKCSTTTRRSLRNTKEEEAFQILNYKIKIAKDILLFDRLMQICPSTWTYGRCTMLGNYNSLYSYDLETNLMQIVELKQTGGYFKKYDTALCLCYLQDENTLLLGCRSLYIYDTREKFLSRFSTRNRGAKRVSTRTVRQKARDHFLTGIPLEMKTNPENVFHEDRNRSHFNRSYTAVAKNPHFSFIVASVNASFNVIEIWDLRNQYEPIFLFPLNISEFKESYFRYIEWICITPTGQNMYEQKTSYNLITFSYYENMVYVRRILIRDDFTSYKDLGMEAYTNHSFSFAYNYTFKGVSPGGAADAYDAHHSGNTHDSGNTRTGYSSTDAADCPPLPNSRNHAAQQEACRTEVDSAKDDLRANNMQMRQDVSFNHIFSYKSVKIHVEESLLVDTAKFTPMQKNKTESIRLISDHAKYNSINTKMYNLFFGVYGMTFVQLCVPVLYCARQPEGGGSSLTRRVPPSLSSADSRNRCDGTPSPGEYLEERFYLDGKNTRTWNYFVKKKNLQQKAYRVKRQEIVGVKFDYVQFIFHTNSAGQLFCTPINLCMKNLPQEKTKEWIPVNKSYVASTYRNEGLPAMLSRFADLVQNTRRGEVTQQRGAVTEPLPDSSPTPHNYKQEEGDDFNFLHVNDFEGIISNEVDPVERDTHTCEGEEGRNNEWLDGGHKSKFSTPARLHISTAQATQPIDFLHLNKDNCDMLKHTQSQFCNVTYEFFIHLFKLVCRDKILMVQNNTNVIKVASLKKGCPLSRMLVLKIKGCLQRELSSPPNSPPPLRVEENSDQVCHKRGKAKSVSEGRHSSYCDSFRVPLSTPDVVATQDGPSTRFASLSPAPAKLSKEEIPNGAKKMTNQDASAQQVGEGNLPERARWKSFTHDVANNIEQSVIQRSASGKTSKRLQTKSDLIIERMQEWTRGGRKAQRGKNTTHGTTTQKRRKRRKKKKKATSSQCRNSETLCSKHNLYELFAKYNVRAEFKNDVMQTNLLPNCSYVNVNYLNKTFFRERKHALCTFHFNKFFYVQTMADLKWSAYGLTDQMRNQFVRDSCPYVTFSPNFQPSRILKGAPSGQNGAEESGGGVHDRVHEFSNHNEKLFYEQSAFNFPAFLLNLLGEKESAATDQRGSITQGRGELNEKCQGNKGSDRVEEQKGPHIEVNQNDAQFGQITNFLSPNEGYTFDALEEIKSQVEEGGNDYQQSEPQSSRSNVNPFGNFVQTGGAEEIGDSYKPPQEDIQHMRVTEWGEDAKRGEVKQKYPLSVLTNAHKMKELLCLYNQGGVQHILDTMKRAKLGKKKKKKKKKKNEKRLKKLCEDISKELNKCVSVKNFLFYDAPICFCLYGNDPNNKRQYNTYINSYTFLFDVVRFFGNNVAVGHEIERLYLHGRVPLMCEEDSVEMAAHSLSEEGDHNGKNVGTGPCAPQVDETANEDPFWEDDPFVRLRRARRINRLDSRDGLPNYDHLLNRFKRNGLLFMSKDITYQTFQHMLQNEYYIPVPKYMKNDIKMKDENFQCTPVSCFKNHVIAFYNKKLSDVYNSIDFRDLKNFNMHQYVYHEYFNLSGIQTGTPGSATLNKYIDHGEGKHSTSAALGGFKGGYKIDCALLNKLYKLWPSESHTCESRQDYLEMMKTLENRKKAIFHK</sequence>
<feature type="region of interest" description="Disordered" evidence="1">
    <location>
        <begin position="86"/>
        <end position="176"/>
    </location>
</feature>
<feature type="compositionally biased region" description="Acidic residues" evidence="1">
    <location>
        <begin position="99"/>
        <end position="143"/>
    </location>
</feature>
<feature type="compositionally biased region" description="Basic and acidic residues" evidence="1">
    <location>
        <begin position="88"/>
        <end position="98"/>
    </location>
</feature>
<feature type="region of interest" description="Disordered" evidence="1">
    <location>
        <begin position="740"/>
        <end position="777"/>
    </location>
</feature>
<accession>A0A0D9QPT1</accession>
<dbReference type="VEuPathDB" id="PlasmoDB:AK88_01176"/>
<feature type="region of interest" description="Disordered" evidence="1">
    <location>
        <begin position="1612"/>
        <end position="1632"/>
    </location>
</feature>
<feature type="region of interest" description="Disordered" evidence="1">
    <location>
        <begin position="1193"/>
        <end position="1220"/>
    </location>
</feature>
<feature type="compositionally biased region" description="Polar residues" evidence="1">
    <location>
        <begin position="1542"/>
        <end position="1551"/>
    </location>
</feature>
<feature type="region of interest" description="Disordered" evidence="1">
    <location>
        <begin position="1488"/>
        <end position="1507"/>
    </location>
</feature>
<evidence type="ECO:0000313" key="2">
    <source>
        <dbReference type="EMBL" id="KJP89090.1"/>
    </source>
</evidence>
<dbReference type="InterPro" id="IPR036322">
    <property type="entry name" value="WD40_repeat_dom_sf"/>
</dbReference>
<proteinExistence type="predicted"/>
<dbReference type="SUPFAM" id="SSF50978">
    <property type="entry name" value="WD40 repeat-like"/>
    <property type="match status" value="1"/>
</dbReference>
<protein>
    <submittedName>
        <fullName evidence="2">Uncharacterized protein</fullName>
    </submittedName>
</protein>
<gene>
    <name evidence="2" type="ORF">AK88_01176</name>
</gene>
<reference evidence="2 3" key="1">
    <citation type="submission" date="2014-03" db="EMBL/GenBank/DDBJ databases">
        <title>The Genome Sequence of Plasmodium fragile nilgiri.</title>
        <authorList>
            <consortium name="The Broad Institute Genomics Platform"/>
            <consortium name="The Broad Institute Genome Sequencing Center for Infectious Disease"/>
            <person name="Neafsey D."/>
            <person name="Duraisingh M."/>
            <person name="Young S.K."/>
            <person name="Zeng Q."/>
            <person name="Gargeya S."/>
            <person name="Abouelleil A."/>
            <person name="Alvarado L."/>
            <person name="Chapman S.B."/>
            <person name="Gainer-Dewar J."/>
            <person name="Goldberg J."/>
            <person name="Griggs A."/>
            <person name="Gujja S."/>
            <person name="Hansen M."/>
            <person name="Howarth C."/>
            <person name="Imamovic A."/>
            <person name="Larimer J."/>
            <person name="Pearson M."/>
            <person name="Poon T.W."/>
            <person name="Priest M."/>
            <person name="Roberts A."/>
            <person name="Saif S."/>
            <person name="Shea T."/>
            <person name="Sykes S."/>
            <person name="Wortman J."/>
            <person name="Nusbaum C."/>
            <person name="Birren B."/>
        </authorList>
    </citation>
    <scope>NUCLEOTIDE SEQUENCE [LARGE SCALE GENOMIC DNA]</scope>
    <source>
        <strain evidence="3">nilgiri</strain>
    </source>
</reference>
<dbReference type="RefSeq" id="XP_012334235.1">
    <property type="nucleotide sequence ID" value="XM_012478812.1"/>
</dbReference>
<feature type="region of interest" description="Disordered" evidence="1">
    <location>
        <begin position="1542"/>
        <end position="1572"/>
    </location>
</feature>
<keyword evidence="3" id="KW-1185">Reference proteome</keyword>
<name>A0A0D9QPT1_PLAFR</name>
<dbReference type="EMBL" id="KQ001654">
    <property type="protein sequence ID" value="KJP89090.1"/>
    <property type="molecule type" value="Genomic_DNA"/>
</dbReference>
<dbReference type="OMA" id="IPVPKYM"/>
<feature type="compositionally biased region" description="Polar residues" evidence="1">
    <location>
        <begin position="1617"/>
        <end position="1632"/>
    </location>
</feature>
<dbReference type="OrthoDB" id="377629at2759"/>
<evidence type="ECO:0000256" key="1">
    <source>
        <dbReference type="SAM" id="MobiDB-lite"/>
    </source>
</evidence>
<feature type="region of interest" description="Disordered" evidence="1">
    <location>
        <begin position="1024"/>
        <end position="1045"/>
    </location>
</feature>
<feature type="compositionally biased region" description="Polar residues" evidence="1">
    <location>
        <begin position="1350"/>
        <end position="1359"/>
    </location>
</feature>
<evidence type="ECO:0000313" key="3">
    <source>
        <dbReference type="Proteomes" id="UP000054561"/>
    </source>
</evidence>
<feature type="region of interest" description="Disordered" evidence="1">
    <location>
        <begin position="1338"/>
        <end position="1377"/>
    </location>
</feature>
<organism evidence="2 3">
    <name type="scientific">Plasmodium fragile</name>
    <dbReference type="NCBI Taxonomy" id="5857"/>
    <lineage>
        <taxon>Eukaryota</taxon>
        <taxon>Sar</taxon>
        <taxon>Alveolata</taxon>
        <taxon>Apicomplexa</taxon>
        <taxon>Aconoidasida</taxon>
        <taxon>Haemosporida</taxon>
        <taxon>Plasmodiidae</taxon>
        <taxon>Plasmodium</taxon>
        <taxon>Plasmodium (Plasmodium)</taxon>
    </lineage>
</organism>
<dbReference type="GeneID" id="24266490"/>
<dbReference type="Proteomes" id="UP000054561">
    <property type="component" value="Unassembled WGS sequence"/>
</dbReference>
<feature type="region of interest" description="Disordered" evidence="1">
    <location>
        <begin position="883"/>
        <end position="910"/>
    </location>
</feature>
<feature type="compositionally biased region" description="Basic residues" evidence="1">
    <location>
        <begin position="1360"/>
        <end position="1372"/>
    </location>
</feature>
<feature type="compositionally biased region" description="Polar residues" evidence="1">
    <location>
        <begin position="746"/>
        <end position="760"/>
    </location>
</feature>